<dbReference type="WBParaSite" id="Pan_g8996.t1">
    <property type="protein sequence ID" value="Pan_g8996.t1"/>
    <property type="gene ID" value="Pan_g8996"/>
</dbReference>
<keyword evidence="3" id="KW-1185">Reference proteome</keyword>
<feature type="region of interest" description="Disordered" evidence="1">
    <location>
        <begin position="334"/>
        <end position="411"/>
    </location>
</feature>
<feature type="transmembrane region" description="Helical" evidence="2">
    <location>
        <begin position="139"/>
        <end position="160"/>
    </location>
</feature>
<keyword evidence="2" id="KW-0472">Membrane</keyword>
<evidence type="ECO:0000256" key="2">
    <source>
        <dbReference type="SAM" id="Phobius"/>
    </source>
</evidence>
<feature type="region of interest" description="Disordered" evidence="1">
    <location>
        <begin position="215"/>
        <end position="244"/>
    </location>
</feature>
<evidence type="ECO:0000313" key="4">
    <source>
        <dbReference type="WBParaSite" id="Pan_g8996.t1"/>
    </source>
</evidence>
<feature type="region of interest" description="Disordered" evidence="1">
    <location>
        <begin position="100"/>
        <end position="123"/>
    </location>
</feature>
<sequence length="411" mass="43351">MEVTRKIAESTFYRKEPCLASASGLGFRRLDDDAISHRRGGRRRRSLRSDNRLVFISNAVSFGSNLPIPIPVGFPPSEMAASSSSLRTCVSTSSTNVATVATATPSETSTNDTTATTGTTDSDISTLLPRQPIAAHVRFTTALLVLITQGQALVIAQMLLTGGGAAAALGQLVTAFMAFFSVEWIRIHSFALTRQKRAFFDEVNILETYQPRARTHGHLFQPDPPTPGPVVKIADDPNMPARTPSEQAAFNANRDAHYANMFEYALRVAKEAEEADKQALEAQKARIAKEGDGTTTSGSSASATSPSAGSTATAVPTGEPLLDESAVGTKIELPNSMVAPADDKSIRLGEVLSPKGMDSSDMPNVVAASPGSTGSRKKSDKTATSPAKSTGSGASTGSATGKKRRKKRPPQ</sequence>
<name>A0A7E4WAN7_PANRE</name>
<feature type="compositionally biased region" description="Low complexity" evidence="1">
    <location>
        <begin position="382"/>
        <end position="400"/>
    </location>
</feature>
<reference evidence="3" key="1">
    <citation type="journal article" date="2013" name="Genetics">
        <title>The draft genome and transcriptome of Panagrellus redivivus are shaped by the harsh demands of a free-living lifestyle.</title>
        <authorList>
            <person name="Srinivasan J."/>
            <person name="Dillman A.R."/>
            <person name="Macchietto M.G."/>
            <person name="Heikkinen L."/>
            <person name="Lakso M."/>
            <person name="Fracchia K.M."/>
            <person name="Antoshechkin I."/>
            <person name="Mortazavi A."/>
            <person name="Wong G."/>
            <person name="Sternberg P.W."/>
        </authorList>
    </citation>
    <scope>NUCLEOTIDE SEQUENCE [LARGE SCALE GENOMIC DNA]</scope>
    <source>
        <strain evidence="3">MT8872</strain>
    </source>
</reference>
<keyword evidence="2" id="KW-1133">Transmembrane helix</keyword>
<feature type="compositionally biased region" description="Low complexity" evidence="1">
    <location>
        <begin position="293"/>
        <end position="318"/>
    </location>
</feature>
<protein>
    <submittedName>
        <fullName evidence="4">Uncharacterized protein</fullName>
    </submittedName>
</protein>
<evidence type="ECO:0000313" key="3">
    <source>
        <dbReference type="Proteomes" id="UP000492821"/>
    </source>
</evidence>
<evidence type="ECO:0000256" key="1">
    <source>
        <dbReference type="SAM" id="MobiDB-lite"/>
    </source>
</evidence>
<reference evidence="4" key="2">
    <citation type="submission" date="2020-10" db="UniProtKB">
        <authorList>
            <consortium name="WormBaseParasite"/>
        </authorList>
    </citation>
    <scope>IDENTIFICATION</scope>
</reference>
<organism evidence="3 4">
    <name type="scientific">Panagrellus redivivus</name>
    <name type="common">Microworm</name>
    <dbReference type="NCBI Taxonomy" id="6233"/>
    <lineage>
        <taxon>Eukaryota</taxon>
        <taxon>Metazoa</taxon>
        <taxon>Ecdysozoa</taxon>
        <taxon>Nematoda</taxon>
        <taxon>Chromadorea</taxon>
        <taxon>Rhabditida</taxon>
        <taxon>Tylenchina</taxon>
        <taxon>Panagrolaimomorpha</taxon>
        <taxon>Panagrolaimoidea</taxon>
        <taxon>Panagrolaimidae</taxon>
        <taxon>Panagrellus</taxon>
    </lineage>
</organism>
<feature type="compositionally biased region" description="Basic residues" evidence="1">
    <location>
        <begin position="401"/>
        <end position="411"/>
    </location>
</feature>
<dbReference type="Proteomes" id="UP000492821">
    <property type="component" value="Unassembled WGS sequence"/>
</dbReference>
<proteinExistence type="predicted"/>
<feature type="transmembrane region" description="Helical" evidence="2">
    <location>
        <begin position="166"/>
        <end position="187"/>
    </location>
</feature>
<feature type="region of interest" description="Disordered" evidence="1">
    <location>
        <begin position="287"/>
        <end position="321"/>
    </location>
</feature>
<accession>A0A7E4WAN7</accession>
<keyword evidence="2" id="KW-0812">Transmembrane</keyword>
<dbReference type="AlphaFoldDB" id="A0A7E4WAN7"/>